<evidence type="ECO:0000256" key="1">
    <source>
        <dbReference type="SAM" id="MobiDB-lite"/>
    </source>
</evidence>
<dbReference type="PANTHER" id="PTHR43991">
    <property type="entry name" value="WD REPEAT PROTEIN (AFU_ORTHOLOGUE AFUA_8G05640)-RELATED"/>
    <property type="match status" value="1"/>
</dbReference>
<sequence length="680" mass="75310">MAVKHGDFSPTEDLILPKPRRHYRTTVRAAHWQLRSMIGNDNQNKVYYPSGTNNLVIRQLDTTTCEAETVKHLTFPPRCLVASNGWVCCGGETGEFVAVPVAGQSRLAGDGNPSFNMGPDERLPINMSPPRSVDSIFTSLTRARSSNKSLVAKSKIVGDERVNCITLWFPPSSGSKSPGAYQEPVAVLANNDKTVVVIRLSDQEILDKLSYPDCVNRAVLSPDGRILIAVSDDPFLYTHERTEKTGSSNSFRGVGRSTHEWTSCGMIHLKGQRIDDRTDNRGSFAACFSSSGKFLAVGTQYGTISVFSVVALTIRDLDPLITSFTSTRPKVDLGAVRDMAFAPGPSDLLAWTEDRGRVGVADARTGFVSRQILYLDQADDYDHVAVTDRQPGDPRSADRDRHDALSSSFSNTLDLSLDGGQNRRPGPELRESLERYHFPLTADETLVLEALQEHRRRQEARIRMPWAERNTRASVAQDSNTRSRERSASVSRAVSDILGNIRDQRDRIRDSQERLRATMREDSAAEQRRRGAAVSSAAGTGEHIVPVPAASSAGDWRPFVSRLSTNTQTPASNSWDNVEALYNPTLGVPPTEAAAAGEADVRRRDRAAYLLREWEENPARRNQRPYPGRGYGHRYYDPADTAGLVWSEDGQTLFVGADNGIYEFRVNILGRKLFPDITMR</sequence>
<feature type="compositionally biased region" description="Basic and acidic residues" evidence="1">
    <location>
        <begin position="517"/>
        <end position="529"/>
    </location>
</feature>
<reference evidence="3" key="1">
    <citation type="journal article" date="2023" name="Mol. Phylogenet. Evol.">
        <title>Genome-scale phylogeny and comparative genomics of the fungal order Sordariales.</title>
        <authorList>
            <person name="Hensen N."/>
            <person name="Bonometti L."/>
            <person name="Westerberg I."/>
            <person name="Brannstrom I.O."/>
            <person name="Guillou S."/>
            <person name="Cros-Aarteil S."/>
            <person name="Calhoun S."/>
            <person name="Haridas S."/>
            <person name="Kuo A."/>
            <person name="Mondo S."/>
            <person name="Pangilinan J."/>
            <person name="Riley R."/>
            <person name="LaButti K."/>
            <person name="Andreopoulos B."/>
            <person name="Lipzen A."/>
            <person name="Chen C."/>
            <person name="Yan M."/>
            <person name="Daum C."/>
            <person name="Ng V."/>
            <person name="Clum A."/>
            <person name="Steindorff A."/>
            <person name="Ohm R.A."/>
            <person name="Martin F."/>
            <person name="Silar P."/>
            <person name="Natvig D.O."/>
            <person name="Lalanne C."/>
            <person name="Gautier V."/>
            <person name="Ament-Velasquez S.L."/>
            <person name="Kruys A."/>
            <person name="Hutchinson M.I."/>
            <person name="Powell A.J."/>
            <person name="Barry K."/>
            <person name="Miller A.N."/>
            <person name="Grigoriev I.V."/>
            <person name="Debuchy R."/>
            <person name="Gladieux P."/>
            <person name="Hiltunen Thoren M."/>
            <person name="Johannesson H."/>
        </authorList>
    </citation>
    <scope>NUCLEOTIDE SEQUENCE</scope>
    <source>
        <strain evidence="3">CBS 958.72</strain>
    </source>
</reference>
<evidence type="ECO:0000313" key="3">
    <source>
        <dbReference type="EMBL" id="KAK3379995.1"/>
    </source>
</evidence>
<feature type="region of interest" description="Disordered" evidence="1">
    <location>
        <begin position="517"/>
        <end position="551"/>
    </location>
</feature>
<feature type="region of interest" description="Disordered" evidence="1">
    <location>
        <begin position="471"/>
        <end position="491"/>
    </location>
</feature>
<feature type="compositionally biased region" description="Basic and acidic residues" evidence="1">
    <location>
        <begin position="385"/>
        <end position="404"/>
    </location>
</feature>
<comment type="caution">
    <text evidence="3">The sequence shown here is derived from an EMBL/GenBank/DDBJ whole genome shotgun (WGS) entry which is preliminary data.</text>
</comment>
<dbReference type="SUPFAM" id="SSF50978">
    <property type="entry name" value="WD40 repeat-like"/>
    <property type="match status" value="1"/>
</dbReference>
<reference evidence="3" key="2">
    <citation type="submission" date="2023-06" db="EMBL/GenBank/DDBJ databases">
        <authorList>
            <consortium name="Lawrence Berkeley National Laboratory"/>
            <person name="Haridas S."/>
            <person name="Hensen N."/>
            <person name="Bonometti L."/>
            <person name="Westerberg I."/>
            <person name="Brannstrom I.O."/>
            <person name="Guillou S."/>
            <person name="Cros-Aarteil S."/>
            <person name="Calhoun S."/>
            <person name="Kuo A."/>
            <person name="Mondo S."/>
            <person name="Pangilinan J."/>
            <person name="Riley R."/>
            <person name="Labutti K."/>
            <person name="Andreopoulos B."/>
            <person name="Lipzen A."/>
            <person name="Chen C."/>
            <person name="Yanf M."/>
            <person name="Daum C."/>
            <person name="Ng V."/>
            <person name="Clum A."/>
            <person name="Steindorff A."/>
            <person name="Ohm R."/>
            <person name="Martin F."/>
            <person name="Silar P."/>
            <person name="Natvig D."/>
            <person name="Lalanne C."/>
            <person name="Gautier V."/>
            <person name="Ament-Velasquez S.L."/>
            <person name="Kruys A."/>
            <person name="Hutchinson M.I."/>
            <person name="Powell A.J."/>
            <person name="Barry K."/>
            <person name="Miller A.N."/>
            <person name="Grigoriev I.V."/>
            <person name="Debuchy R."/>
            <person name="Gladieux P."/>
            <person name="Thoren M.H."/>
            <person name="Johannesson H."/>
        </authorList>
    </citation>
    <scope>NUCLEOTIDE SEQUENCE</scope>
    <source>
        <strain evidence="3">CBS 958.72</strain>
    </source>
</reference>
<accession>A0AAE0NEE9</accession>
<feature type="domain" description="DUF2415" evidence="2">
    <location>
        <begin position="334"/>
        <end position="373"/>
    </location>
</feature>
<dbReference type="Pfam" id="PF10313">
    <property type="entry name" value="DUF2415"/>
    <property type="match status" value="1"/>
</dbReference>
<keyword evidence="4" id="KW-1185">Reference proteome</keyword>
<dbReference type="EMBL" id="JAULSN010000002">
    <property type="protein sequence ID" value="KAK3379995.1"/>
    <property type="molecule type" value="Genomic_DNA"/>
</dbReference>
<feature type="region of interest" description="Disordered" evidence="1">
    <location>
        <begin position="385"/>
        <end position="427"/>
    </location>
</feature>
<dbReference type="Proteomes" id="UP001287356">
    <property type="component" value="Unassembled WGS sequence"/>
</dbReference>
<feature type="compositionally biased region" description="Polar residues" evidence="1">
    <location>
        <begin position="405"/>
        <end position="414"/>
    </location>
</feature>
<name>A0AAE0NEE9_9PEZI</name>
<dbReference type="Gene3D" id="2.130.10.10">
    <property type="entry name" value="YVTN repeat-like/Quinoprotein amine dehydrogenase"/>
    <property type="match status" value="1"/>
</dbReference>
<organism evidence="3 4">
    <name type="scientific">Lasiosphaeria ovina</name>
    <dbReference type="NCBI Taxonomy" id="92902"/>
    <lineage>
        <taxon>Eukaryota</taxon>
        <taxon>Fungi</taxon>
        <taxon>Dikarya</taxon>
        <taxon>Ascomycota</taxon>
        <taxon>Pezizomycotina</taxon>
        <taxon>Sordariomycetes</taxon>
        <taxon>Sordariomycetidae</taxon>
        <taxon>Sordariales</taxon>
        <taxon>Lasiosphaeriaceae</taxon>
        <taxon>Lasiosphaeria</taxon>
    </lineage>
</organism>
<evidence type="ECO:0000259" key="2">
    <source>
        <dbReference type="Pfam" id="PF10313"/>
    </source>
</evidence>
<dbReference type="InterPro" id="IPR015943">
    <property type="entry name" value="WD40/YVTN_repeat-like_dom_sf"/>
</dbReference>
<gene>
    <name evidence="3" type="ORF">B0T24DRAFT_177657</name>
</gene>
<protein>
    <recommendedName>
        <fullName evidence="2">DUF2415 domain-containing protein</fullName>
    </recommendedName>
</protein>
<dbReference type="PANTHER" id="PTHR43991:SF9">
    <property type="entry name" value="DUF2415 DOMAIN-CONTAINING PROTEIN"/>
    <property type="match status" value="1"/>
</dbReference>
<dbReference type="AlphaFoldDB" id="A0AAE0NEE9"/>
<dbReference type="InterPro" id="IPR036322">
    <property type="entry name" value="WD40_repeat_dom_sf"/>
</dbReference>
<proteinExistence type="predicted"/>
<evidence type="ECO:0000313" key="4">
    <source>
        <dbReference type="Proteomes" id="UP001287356"/>
    </source>
</evidence>
<dbReference type="InterPro" id="IPR019417">
    <property type="entry name" value="DUF2415"/>
</dbReference>